<proteinExistence type="predicted"/>
<dbReference type="EMBL" id="KR063278">
    <property type="protein sequence ID" value="AKJ72528.1"/>
    <property type="molecule type" value="Genomic_DNA"/>
</dbReference>
<reference evidence="1 2" key="1">
    <citation type="journal article" date="2015" name="PLoS ONE">
        <title>Lysis to Kill: Evaluation of the Lytic Abilities, and Genomics of Nine Bacteriophages Infective for Gordonia spp. and Their Potential Use in Activated Sludge Foam Biocontrol.</title>
        <authorList>
            <person name="Dyson Z.A."/>
            <person name="Tucci J."/>
            <person name="Seviour R.J."/>
            <person name="Petrovski S."/>
        </authorList>
    </citation>
    <scope>NUCLEOTIDE SEQUENCE [LARGE SCALE GENOMIC DNA]</scope>
</reference>
<dbReference type="KEGG" id="vg:26517451"/>
<keyword evidence="2" id="KW-1185">Reference proteome</keyword>
<organism evidence="1 2">
    <name type="scientific">Gordonia phage GMA7</name>
    <dbReference type="NCBI Taxonomy" id="1647286"/>
    <lineage>
        <taxon>Viruses</taxon>
        <taxon>Duplodnaviria</taxon>
        <taxon>Heunggongvirae</taxon>
        <taxon>Uroviricota</taxon>
        <taxon>Caudoviricetes</taxon>
        <taxon>Getseptimavirus</taxon>
        <taxon>Getseptimavirus GMA7</taxon>
    </lineage>
</organism>
<sequence length="60" mass="6592">MFDYACDDCGYTHTDVVTDGTIGDYNGAFIIEHDMGMTIDSPVYVVVCDDGTSFRTTVLQ</sequence>
<dbReference type="RefSeq" id="YP_009189228.1">
    <property type="nucleotide sequence ID" value="NC_028673.1"/>
</dbReference>
<accession>A0A0K0N702</accession>
<protein>
    <submittedName>
        <fullName evidence="1">Uncharacterized protein</fullName>
    </submittedName>
</protein>
<evidence type="ECO:0000313" key="2">
    <source>
        <dbReference type="Proteomes" id="UP000202743"/>
    </source>
</evidence>
<gene>
    <name evidence="1" type="ORF">GMA7_91</name>
</gene>
<dbReference type="GeneID" id="26517451"/>
<dbReference type="Proteomes" id="UP000202743">
    <property type="component" value="Segment"/>
</dbReference>
<name>A0A0K0N702_9CAUD</name>
<evidence type="ECO:0000313" key="1">
    <source>
        <dbReference type="EMBL" id="AKJ72528.1"/>
    </source>
</evidence>